<comment type="similarity">
    <text evidence="2">Belongs to the UPF0702 family.</text>
</comment>
<evidence type="ECO:0000256" key="7">
    <source>
        <dbReference type="SAM" id="MobiDB-lite"/>
    </source>
</evidence>
<accession>A0ABY4CHU7</accession>
<feature type="transmembrane region" description="Helical" evidence="8">
    <location>
        <begin position="37"/>
        <end position="54"/>
    </location>
</feature>
<evidence type="ECO:0000256" key="4">
    <source>
        <dbReference type="ARBA" id="ARBA00022692"/>
    </source>
</evidence>
<dbReference type="EMBL" id="CP089291">
    <property type="protein sequence ID" value="UOF90101.1"/>
    <property type="molecule type" value="Genomic_DNA"/>
</dbReference>
<feature type="transmembrane region" description="Helical" evidence="8">
    <location>
        <begin position="60"/>
        <end position="82"/>
    </location>
</feature>
<evidence type="ECO:0000256" key="3">
    <source>
        <dbReference type="ARBA" id="ARBA00022475"/>
    </source>
</evidence>
<reference evidence="10" key="1">
    <citation type="submission" date="2021-12" db="EMBL/GenBank/DDBJ databases">
        <title>Alicyclobacillaceae gen. nov., sp. nov., isolated from chalcocite enrichment system.</title>
        <authorList>
            <person name="Jiang Z."/>
        </authorList>
    </citation>
    <scope>NUCLEOTIDE SEQUENCE</scope>
    <source>
        <strain evidence="10">MYW30-H2</strain>
    </source>
</reference>
<feature type="domain" description="YetF C-terminal" evidence="9">
    <location>
        <begin position="83"/>
        <end position="215"/>
    </location>
</feature>
<feature type="region of interest" description="Disordered" evidence="7">
    <location>
        <begin position="235"/>
        <end position="287"/>
    </location>
</feature>
<keyword evidence="5 8" id="KW-1133">Transmembrane helix</keyword>
<evidence type="ECO:0000313" key="10">
    <source>
        <dbReference type="EMBL" id="UOF90101.1"/>
    </source>
</evidence>
<feature type="compositionally biased region" description="Basic and acidic residues" evidence="7">
    <location>
        <begin position="266"/>
        <end position="280"/>
    </location>
</feature>
<dbReference type="Pfam" id="PF04239">
    <property type="entry name" value="DUF421"/>
    <property type="match status" value="1"/>
</dbReference>
<name>A0ABY4CHU7_9BACL</name>
<organism evidence="10 11">
    <name type="scientific">Fodinisporobacter ferrooxydans</name>
    <dbReference type="NCBI Taxonomy" id="2901836"/>
    <lineage>
        <taxon>Bacteria</taxon>
        <taxon>Bacillati</taxon>
        <taxon>Bacillota</taxon>
        <taxon>Bacilli</taxon>
        <taxon>Bacillales</taxon>
        <taxon>Alicyclobacillaceae</taxon>
        <taxon>Fodinisporobacter</taxon>
    </lineage>
</organism>
<dbReference type="Gene3D" id="3.30.240.20">
    <property type="entry name" value="bsu07140 like domains"/>
    <property type="match status" value="2"/>
</dbReference>
<evidence type="ECO:0000313" key="11">
    <source>
        <dbReference type="Proteomes" id="UP000830167"/>
    </source>
</evidence>
<evidence type="ECO:0000259" key="9">
    <source>
        <dbReference type="Pfam" id="PF04239"/>
    </source>
</evidence>
<keyword evidence="4 8" id="KW-0812">Transmembrane</keyword>
<evidence type="ECO:0000256" key="8">
    <source>
        <dbReference type="SAM" id="Phobius"/>
    </source>
</evidence>
<dbReference type="InterPro" id="IPR007353">
    <property type="entry name" value="DUF421"/>
</dbReference>
<keyword evidence="3" id="KW-1003">Cell membrane</keyword>
<gene>
    <name evidence="10" type="ORF">LSG31_19900</name>
</gene>
<dbReference type="Proteomes" id="UP000830167">
    <property type="component" value="Chromosome"/>
</dbReference>
<feature type="transmembrane region" description="Helical" evidence="8">
    <location>
        <begin position="6"/>
        <end position="25"/>
    </location>
</feature>
<evidence type="ECO:0000256" key="6">
    <source>
        <dbReference type="ARBA" id="ARBA00023136"/>
    </source>
</evidence>
<evidence type="ECO:0000256" key="2">
    <source>
        <dbReference type="ARBA" id="ARBA00006448"/>
    </source>
</evidence>
<protein>
    <submittedName>
        <fullName evidence="10">DUF421 domain-containing protein</fullName>
    </submittedName>
</protein>
<evidence type="ECO:0000256" key="1">
    <source>
        <dbReference type="ARBA" id="ARBA00004651"/>
    </source>
</evidence>
<comment type="subcellular location">
    <subcellularLocation>
        <location evidence="1">Cell membrane</location>
        <topology evidence="1">Multi-pass membrane protein</topology>
    </subcellularLocation>
</comment>
<dbReference type="RefSeq" id="WP_347436789.1">
    <property type="nucleotide sequence ID" value="NZ_CP089291.1"/>
</dbReference>
<proteinExistence type="inferred from homology"/>
<dbReference type="InterPro" id="IPR023090">
    <property type="entry name" value="UPF0702_alpha/beta_dom_sf"/>
</dbReference>
<dbReference type="PANTHER" id="PTHR34582">
    <property type="entry name" value="UPF0702 TRANSMEMBRANE PROTEIN YCAP"/>
    <property type="match status" value="1"/>
</dbReference>
<sequence>MTFGASILMILVKAVIIFAVGFLTFRIMGKRAVAEMSAFDMVMVVVLGTIYAAPLSTTSILSTVIAGLSLTGTYLLFSYLMLNNKIRRTVMAQPTVLIHKGNINENGMKQARITIPELLSELRTHGLTAVSDVEFAIMEEVGKISVIPKSSERPVRPSDLMLATKPEELRTPVIVEGEIMDDNLVLAGYSRNWLDQQLKMQGLGIDQLDCITLAEVDGIGTLKIDRNEMTLGIDPGGQQFTSAKQAQQGTMKPPQPPQMESQVTKDALRNMEKTSNEPKKQPLQHKY</sequence>
<keyword evidence="6 8" id="KW-0472">Membrane</keyword>
<evidence type="ECO:0000256" key="5">
    <source>
        <dbReference type="ARBA" id="ARBA00022989"/>
    </source>
</evidence>
<feature type="compositionally biased region" description="Polar residues" evidence="7">
    <location>
        <begin position="238"/>
        <end position="250"/>
    </location>
</feature>
<keyword evidence="11" id="KW-1185">Reference proteome</keyword>
<dbReference type="PANTHER" id="PTHR34582:SF6">
    <property type="entry name" value="UPF0702 TRANSMEMBRANE PROTEIN YCAP"/>
    <property type="match status" value="1"/>
</dbReference>